<keyword evidence="2" id="KW-1185">Reference proteome</keyword>
<evidence type="ECO:0000313" key="2">
    <source>
        <dbReference type="Proteomes" id="UP000024404"/>
    </source>
</evidence>
<protein>
    <submittedName>
        <fullName evidence="1">Uncharacterized protein</fullName>
    </submittedName>
</protein>
<name>A0A8R1TL61_ONCVO</name>
<dbReference type="Proteomes" id="UP000024404">
    <property type="component" value="Unassembled WGS sequence"/>
</dbReference>
<reference evidence="1" key="2">
    <citation type="submission" date="2022-06" db="UniProtKB">
        <authorList>
            <consortium name="EnsemblMetazoa"/>
        </authorList>
    </citation>
    <scope>IDENTIFICATION</scope>
</reference>
<sequence>MNQQLLKEELNKKILMLSEFYNRSAYPVIQSTF</sequence>
<reference evidence="2" key="1">
    <citation type="submission" date="2013-10" db="EMBL/GenBank/DDBJ databases">
        <title>Genome sequencing of Onchocerca volvulus.</title>
        <authorList>
            <person name="Cotton J."/>
            <person name="Tsai J."/>
            <person name="Stanley E."/>
            <person name="Tracey A."/>
            <person name="Holroyd N."/>
            <person name="Lustigman S."/>
            <person name="Berriman M."/>
        </authorList>
    </citation>
    <scope>NUCLEOTIDE SEQUENCE</scope>
</reference>
<proteinExistence type="predicted"/>
<organism evidence="1 2">
    <name type="scientific">Onchocerca volvulus</name>
    <dbReference type="NCBI Taxonomy" id="6282"/>
    <lineage>
        <taxon>Eukaryota</taxon>
        <taxon>Metazoa</taxon>
        <taxon>Ecdysozoa</taxon>
        <taxon>Nematoda</taxon>
        <taxon>Chromadorea</taxon>
        <taxon>Rhabditida</taxon>
        <taxon>Spirurina</taxon>
        <taxon>Spiruromorpha</taxon>
        <taxon>Filarioidea</taxon>
        <taxon>Onchocercidae</taxon>
        <taxon>Onchocerca</taxon>
    </lineage>
</organism>
<accession>A0A8R1TL61</accession>
<dbReference type="AlphaFoldDB" id="A0A8R1TL61"/>
<dbReference type="EMBL" id="CMVM020000012">
    <property type="status" value="NOT_ANNOTATED_CDS"/>
    <property type="molecule type" value="Genomic_DNA"/>
</dbReference>
<evidence type="ECO:0000313" key="1">
    <source>
        <dbReference type="EnsemblMetazoa" id="OVOC11772.1"/>
    </source>
</evidence>
<dbReference type="EnsemblMetazoa" id="OVOC11772.1">
    <property type="protein sequence ID" value="OVOC11772.1"/>
    <property type="gene ID" value="WBGene00248581"/>
</dbReference>